<dbReference type="GO" id="GO:0000495">
    <property type="term" value="P:box H/ACA sno(s)RNA 3'-end processing"/>
    <property type="evidence" value="ECO:0007669"/>
    <property type="project" value="TreeGrafter"/>
</dbReference>
<keyword evidence="6" id="KW-0687">Ribonucleoprotein</keyword>
<dbReference type="NCBIfam" id="TIGR00451">
    <property type="entry name" value="unchar_dom_2"/>
    <property type="match status" value="1"/>
</dbReference>
<dbReference type="GO" id="GO:0031120">
    <property type="term" value="P:snRNA pseudouridine synthesis"/>
    <property type="evidence" value="ECO:0007669"/>
    <property type="project" value="TreeGrafter"/>
</dbReference>
<dbReference type="GO" id="GO:0031118">
    <property type="term" value="P:rRNA pseudouridine synthesis"/>
    <property type="evidence" value="ECO:0007669"/>
    <property type="project" value="TreeGrafter"/>
</dbReference>
<dbReference type="Pfam" id="PF01509">
    <property type="entry name" value="TruB_N"/>
    <property type="match status" value="1"/>
</dbReference>
<dbReference type="InterPro" id="IPR002501">
    <property type="entry name" value="PsdUridine_synth_N"/>
</dbReference>
<accession>B0EI17</accession>
<feature type="region of interest" description="Disordered" evidence="3">
    <location>
        <begin position="361"/>
        <end position="380"/>
    </location>
</feature>
<dbReference type="PANTHER" id="PTHR23127:SF0">
    <property type="entry name" value="H_ACA RIBONUCLEOPROTEIN COMPLEX SUBUNIT DKC1"/>
    <property type="match status" value="1"/>
</dbReference>
<dbReference type="InterPro" id="IPR002478">
    <property type="entry name" value="PUA"/>
</dbReference>
<dbReference type="PANTHER" id="PTHR23127">
    <property type="entry name" value="CENTROMERE/MICROTUBULE BINDING PROTEIN CBF5"/>
    <property type="match status" value="1"/>
</dbReference>
<dbReference type="RefSeq" id="XP_001737869.1">
    <property type="nucleotide sequence ID" value="XM_001737817.1"/>
</dbReference>
<feature type="domain" description="PUA" evidence="4">
    <location>
        <begin position="265"/>
        <end position="339"/>
    </location>
</feature>
<dbReference type="Pfam" id="PF08068">
    <property type="entry name" value="DKCLD"/>
    <property type="match status" value="1"/>
</dbReference>
<proteinExistence type="inferred from homology"/>
<name>B0EI17_ENTDS</name>
<dbReference type="GO" id="GO:1990481">
    <property type="term" value="P:mRNA pseudouridine synthesis"/>
    <property type="evidence" value="ECO:0007669"/>
    <property type="project" value="TreeGrafter"/>
</dbReference>
<dbReference type="InterPro" id="IPR004802">
    <property type="entry name" value="tRNA_PsdUridine_synth_B_fam"/>
</dbReference>
<reference evidence="7" key="1">
    <citation type="submission" date="2007-12" db="EMBL/GenBank/DDBJ databases">
        <title>Annotation of Entamoeba dispar SAW760.</title>
        <authorList>
            <person name="Lorenzi H."/>
            <person name="Inman J."/>
            <person name="Schobel S."/>
            <person name="Amedeo P."/>
            <person name="Caler E."/>
        </authorList>
    </citation>
    <scope>NUCLEOTIDE SEQUENCE [LARGE SCALE GENOMIC DNA]</scope>
    <source>
        <strain evidence="7">ATCC PRA-260 / SAW760</strain>
    </source>
</reference>
<dbReference type="CDD" id="cd21148">
    <property type="entry name" value="PUA_Cbf5"/>
    <property type="match status" value="1"/>
</dbReference>
<dbReference type="EMBL" id="DS549371">
    <property type="protein sequence ID" value="EDR25832.1"/>
    <property type="molecule type" value="Genomic_DNA"/>
</dbReference>
<evidence type="ECO:0000313" key="7">
    <source>
        <dbReference type="Proteomes" id="UP000008076"/>
    </source>
</evidence>
<dbReference type="OMA" id="KYGRTNE"/>
<dbReference type="Proteomes" id="UP000008076">
    <property type="component" value="Unassembled WGS sequence"/>
</dbReference>
<evidence type="ECO:0000259" key="4">
    <source>
        <dbReference type="SMART" id="SM00359"/>
    </source>
</evidence>
<dbReference type="InterPro" id="IPR015947">
    <property type="entry name" value="PUA-like_sf"/>
</dbReference>
<dbReference type="SUPFAM" id="SSF88697">
    <property type="entry name" value="PUA domain-like"/>
    <property type="match status" value="1"/>
</dbReference>
<sequence>MSDFVIKPSDEKSTPDYSSWPLLLQNFDQLEIKTGHYTPASAGNSPINRPISEHFKYGIINLDKPANPSSHEVVAWLKRILKVEKTGHSGTLDPAVTGCLIVCIDRATRLVKSQQDAGKEYVCICKFHEAISDEQQVKTVINTLTGALFQLPPVIAAVKRSLRIRTIYNTELLEVDKKEGFALFRTQCQAGTYMRTLCVHLGYLMGCGAHMEELRRVRSGNLTEKDNMVTLHDVLDAMYLYENHGDESYIRHCVRPLETLLTKYKKIVVKDSSVNAICYGAKLMVPGLLRYSKGITMNEVVVLMTSKGEAIALGIAKMTSEEMITCEYGVVATIKRVIMDKDLYPRKWGLGPHAQQKKKLVAEGKLEKYGKPNDKTPADYLKEVPYIKSEKEGKKNAPTNEVPKNKKEVKKPENKEEQKGVKEEKKVVEEKKKEIKGEAKKEIKEETKKEENNKESSSSSSSESSSDSSSSESSDSESSSNSSSSSSESD</sequence>
<dbReference type="VEuPathDB" id="AmoebaDB:EDI_293780"/>
<dbReference type="AlphaFoldDB" id="B0EI17"/>
<organism evidence="7">
    <name type="scientific">Entamoeba dispar (strain ATCC PRA-260 / SAW760)</name>
    <dbReference type="NCBI Taxonomy" id="370354"/>
    <lineage>
        <taxon>Eukaryota</taxon>
        <taxon>Amoebozoa</taxon>
        <taxon>Evosea</taxon>
        <taxon>Archamoebae</taxon>
        <taxon>Mastigamoebida</taxon>
        <taxon>Entamoebidae</taxon>
        <taxon>Entamoeba</taxon>
    </lineage>
</organism>
<dbReference type="SUPFAM" id="SSF55120">
    <property type="entry name" value="Pseudouridine synthase"/>
    <property type="match status" value="1"/>
</dbReference>
<dbReference type="Gene3D" id="3.30.2350.10">
    <property type="entry name" value="Pseudouridine synthase"/>
    <property type="match status" value="1"/>
</dbReference>
<dbReference type="GO" id="GO:0009982">
    <property type="term" value="F:pseudouridine synthase activity"/>
    <property type="evidence" value="ECO:0007669"/>
    <property type="project" value="InterPro"/>
</dbReference>
<evidence type="ECO:0000256" key="2">
    <source>
        <dbReference type="ARBA" id="ARBA00023235"/>
    </source>
</evidence>
<dbReference type="eggNOG" id="KOG2529">
    <property type="taxonomic scope" value="Eukaryota"/>
</dbReference>
<dbReference type="Pfam" id="PF16198">
    <property type="entry name" value="TruB_C_2"/>
    <property type="match status" value="1"/>
</dbReference>
<feature type="domain" description="Dyskerin-like" evidence="5">
    <location>
        <begin position="16"/>
        <end position="74"/>
    </location>
</feature>
<dbReference type="NCBIfam" id="TIGR00425">
    <property type="entry name" value="CBF5"/>
    <property type="match status" value="1"/>
</dbReference>
<dbReference type="InterPro" id="IPR032819">
    <property type="entry name" value="TruB_C"/>
</dbReference>
<keyword evidence="7" id="KW-1185">Reference proteome</keyword>
<feature type="region of interest" description="Disordered" evidence="3">
    <location>
        <begin position="385"/>
        <end position="490"/>
    </location>
</feature>
<protein>
    <submittedName>
        <fullName evidence="6">H/ACA ribonucleoprotein complex subunit, putative</fullName>
    </submittedName>
</protein>
<evidence type="ECO:0000313" key="6">
    <source>
        <dbReference type="EMBL" id="EDR25832.1"/>
    </source>
</evidence>
<dbReference type="InterPro" id="IPR020103">
    <property type="entry name" value="PsdUridine_synth_cat_dom_sf"/>
</dbReference>
<evidence type="ECO:0000256" key="1">
    <source>
        <dbReference type="ARBA" id="ARBA00008999"/>
    </source>
</evidence>
<dbReference type="GO" id="GO:0031429">
    <property type="term" value="C:box H/ACA snoRNP complex"/>
    <property type="evidence" value="ECO:0007669"/>
    <property type="project" value="TreeGrafter"/>
</dbReference>
<dbReference type="SMART" id="SM01136">
    <property type="entry name" value="DKCLD"/>
    <property type="match status" value="1"/>
</dbReference>
<keyword evidence="2" id="KW-0413">Isomerase</keyword>
<dbReference type="PROSITE" id="PS50890">
    <property type="entry name" value="PUA"/>
    <property type="match status" value="1"/>
</dbReference>
<gene>
    <name evidence="6" type="ORF">EDI_293780</name>
</gene>
<dbReference type="KEGG" id="edi:EDI_293780"/>
<dbReference type="SMART" id="SM00359">
    <property type="entry name" value="PUA"/>
    <property type="match status" value="1"/>
</dbReference>
<dbReference type="GO" id="GO:0003723">
    <property type="term" value="F:RNA binding"/>
    <property type="evidence" value="ECO:0007669"/>
    <property type="project" value="InterPro"/>
</dbReference>
<dbReference type="OrthoDB" id="10250002at2759"/>
<dbReference type="InterPro" id="IPR036974">
    <property type="entry name" value="PUA_sf"/>
</dbReference>
<dbReference type="GeneID" id="5882924"/>
<comment type="similarity">
    <text evidence="1">Belongs to the pseudouridine synthase TruB family.</text>
</comment>
<evidence type="ECO:0000256" key="3">
    <source>
        <dbReference type="SAM" id="MobiDB-lite"/>
    </source>
</evidence>
<dbReference type="FunFam" id="3.30.2350.10:FF:000001">
    <property type="entry name" value="H/ACA ribonucleoprotein complex subunit CBF5"/>
    <property type="match status" value="1"/>
</dbReference>
<dbReference type="InterPro" id="IPR004521">
    <property type="entry name" value="Uncharacterised_CHP00451"/>
</dbReference>
<dbReference type="Pfam" id="PF01472">
    <property type="entry name" value="PUA"/>
    <property type="match status" value="1"/>
</dbReference>
<feature type="compositionally biased region" description="Basic and acidic residues" evidence="3">
    <location>
        <begin position="403"/>
        <end position="454"/>
    </location>
</feature>
<dbReference type="InterPro" id="IPR012960">
    <property type="entry name" value="Dyskerin-like"/>
</dbReference>
<dbReference type="CDD" id="cd02572">
    <property type="entry name" value="PseudoU_synth_hDyskerin"/>
    <property type="match status" value="1"/>
</dbReference>
<dbReference type="NCBIfam" id="NF003280">
    <property type="entry name" value="PRK04270.1"/>
    <property type="match status" value="1"/>
</dbReference>
<feature type="compositionally biased region" description="Low complexity" evidence="3">
    <location>
        <begin position="455"/>
        <end position="490"/>
    </location>
</feature>
<dbReference type="Gene3D" id="2.30.130.10">
    <property type="entry name" value="PUA domain"/>
    <property type="match status" value="1"/>
</dbReference>
<evidence type="ECO:0000259" key="5">
    <source>
        <dbReference type="SMART" id="SM01136"/>
    </source>
</evidence>